<organism evidence="1 2">
    <name type="scientific">Scytonema millei VB511283</name>
    <dbReference type="NCBI Taxonomy" id="1245923"/>
    <lineage>
        <taxon>Bacteria</taxon>
        <taxon>Bacillati</taxon>
        <taxon>Cyanobacteriota</taxon>
        <taxon>Cyanophyceae</taxon>
        <taxon>Nostocales</taxon>
        <taxon>Scytonemataceae</taxon>
        <taxon>Scytonema</taxon>
    </lineage>
</organism>
<comment type="caution">
    <text evidence="1">The sequence shown here is derived from an EMBL/GenBank/DDBJ whole genome shotgun (WGS) entry which is preliminary data.</text>
</comment>
<gene>
    <name evidence="1" type="ORF">QH73_0006205</name>
</gene>
<protein>
    <submittedName>
        <fullName evidence="1">Uncharacterized protein</fullName>
    </submittedName>
</protein>
<dbReference type="Proteomes" id="UP000031532">
    <property type="component" value="Unassembled WGS sequence"/>
</dbReference>
<dbReference type="RefSeq" id="WP_039715632.1">
    <property type="nucleotide sequence ID" value="NZ_JTJC03000001.1"/>
</dbReference>
<dbReference type="AlphaFoldDB" id="A0A9X5E3C6"/>
<proteinExistence type="predicted"/>
<evidence type="ECO:0000313" key="2">
    <source>
        <dbReference type="Proteomes" id="UP000031532"/>
    </source>
</evidence>
<name>A0A9X5E3C6_9CYAN</name>
<sequence>MPTSNSNLKETAGVKVLFFAIPNNFLLQLGTGSLLLGLVGGKAVAQAVTAIGQASEEVFRGDRLPVLPFPETETTSEPSDA</sequence>
<evidence type="ECO:0000313" key="1">
    <source>
        <dbReference type="EMBL" id="NHC34253.1"/>
    </source>
</evidence>
<reference evidence="1 2" key="1">
    <citation type="journal article" date="2015" name="Genome Announc.">
        <title>Draft Genome Sequence of the Terrestrial Cyanobacterium Scytonema millei VB511283, Isolated from Eastern India.</title>
        <authorList>
            <person name="Sen D."/>
            <person name="Chandrababunaidu M.M."/>
            <person name="Singh D."/>
            <person name="Sanghi N."/>
            <person name="Ghorai A."/>
            <person name="Mishra G.P."/>
            <person name="Madduluri M."/>
            <person name="Adhikary S.P."/>
            <person name="Tripathy S."/>
        </authorList>
    </citation>
    <scope>NUCLEOTIDE SEQUENCE [LARGE SCALE GENOMIC DNA]</scope>
    <source>
        <strain evidence="1 2">VB511283</strain>
    </source>
</reference>
<accession>A0A9X5E3C6</accession>
<dbReference type="OrthoDB" id="516277at2"/>
<keyword evidence="2" id="KW-1185">Reference proteome</keyword>
<dbReference type="EMBL" id="JTJC03000001">
    <property type="protein sequence ID" value="NHC34253.1"/>
    <property type="molecule type" value="Genomic_DNA"/>
</dbReference>